<evidence type="ECO:0000313" key="2">
    <source>
        <dbReference type="EMBL" id="KAA9203368.1"/>
    </source>
</evidence>
<gene>
    <name evidence="2" type="ORF">F6X95_13700</name>
</gene>
<protein>
    <submittedName>
        <fullName evidence="2">Uncharacterized protein</fullName>
    </submittedName>
</protein>
<reference evidence="2 3" key="1">
    <citation type="submission" date="2019-09" db="EMBL/GenBank/DDBJ databases">
        <title>Vancomyinc resistant enterococci isolated from farm animals in Switzerland.</title>
        <authorList>
            <person name="Stevens M.J.A."/>
            <person name="Stephan R."/>
            <person name="Morach M."/>
            <person name="Nuesch-Inderbinen M."/>
        </authorList>
    </citation>
    <scope>NUCLEOTIDE SEQUENCE [LARGE SCALE GENOMIC DNA]</scope>
    <source>
        <strain evidence="2 3">GH27</strain>
    </source>
</reference>
<evidence type="ECO:0000313" key="3">
    <source>
        <dbReference type="Proteomes" id="UP000326078"/>
    </source>
</evidence>
<dbReference type="EMBL" id="VYUT01000031">
    <property type="protein sequence ID" value="KAA9203368.1"/>
    <property type="molecule type" value="Genomic_DNA"/>
</dbReference>
<accession>A0A5N0YM53</accession>
<sequence length="113" mass="13201">MMSSVCCLITGLFCLFRLACKIILLVFVKIIPAPFKFIRFMYKCMERKKQTREQEYSSRKREYSVKDKRFKDNGHKSRMSTLDRHSRSSSLSSISSLGSLPTPTVYLSTRESR</sequence>
<feature type="compositionally biased region" description="Polar residues" evidence="1">
    <location>
        <begin position="101"/>
        <end position="113"/>
    </location>
</feature>
<feature type="region of interest" description="Disordered" evidence="1">
    <location>
        <begin position="48"/>
        <end position="113"/>
    </location>
</feature>
<dbReference type="RefSeq" id="WP_151026732.1">
    <property type="nucleotide sequence ID" value="NZ_VYUS01000022.1"/>
</dbReference>
<dbReference type="Proteomes" id="UP000326078">
    <property type="component" value="Unassembled WGS sequence"/>
</dbReference>
<evidence type="ECO:0000256" key="1">
    <source>
        <dbReference type="SAM" id="MobiDB-lite"/>
    </source>
</evidence>
<organism evidence="2 3">
    <name type="scientific">Enterococcus durans</name>
    <dbReference type="NCBI Taxonomy" id="53345"/>
    <lineage>
        <taxon>Bacteria</taxon>
        <taxon>Bacillati</taxon>
        <taxon>Bacillota</taxon>
        <taxon>Bacilli</taxon>
        <taxon>Lactobacillales</taxon>
        <taxon>Enterococcaceae</taxon>
        <taxon>Enterococcus</taxon>
    </lineage>
</organism>
<proteinExistence type="predicted"/>
<feature type="compositionally biased region" description="Basic and acidic residues" evidence="1">
    <location>
        <begin position="48"/>
        <end position="86"/>
    </location>
</feature>
<comment type="caution">
    <text evidence="2">The sequence shown here is derived from an EMBL/GenBank/DDBJ whole genome shotgun (WGS) entry which is preliminary data.</text>
</comment>
<feature type="compositionally biased region" description="Low complexity" evidence="1">
    <location>
        <begin position="88"/>
        <end position="100"/>
    </location>
</feature>
<name>A0A5N0YM53_9ENTE</name>
<dbReference type="AlphaFoldDB" id="A0A5N0YM53"/>